<dbReference type="SMART" id="SM00066">
    <property type="entry name" value="GAL4"/>
    <property type="match status" value="1"/>
</dbReference>
<dbReference type="Gene3D" id="4.10.240.10">
    <property type="entry name" value="Zn(2)-C6 fungal-type DNA-binding domain"/>
    <property type="match status" value="1"/>
</dbReference>
<dbReference type="PROSITE" id="PS00463">
    <property type="entry name" value="ZN2_CY6_FUNGAL_1"/>
    <property type="match status" value="1"/>
</dbReference>
<evidence type="ECO:0000313" key="5">
    <source>
        <dbReference type="Proteomes" id="UP000245956"/>
    </source>
</evidence>
<dbReference type="GO" id="GO:0003677">
    <property type="term" value="F:DNA binding"/>
    <property type="evidence" value="ECO:0007669"/>
    <property type="project" value="InterPro"/>
</dbReference>
<proteinExistence type="predicted"/>
<dbReference type="EMBL" id="LCWV01000007">
    <property type="protein sequence ID" value="PWI71599.1"/>
    <property type="molecule type" value="Genomic_DNA"/>
</dbReference>
<reference evidence="4 5" key="1">
    <citation type="journal article" date="2016" name="Front. Microbiol.">
        <title>Genome and transcriptome sequences reveal the specific parasitism of the nematophagous Purpureocillium lilacinum 36-1.</title>
        <authorList>
            <person name="Xie J."/>
            <person name="Li S."/>
            <person name="Mo C."/>
            <person name="Xiao X."/>
            <person name="Peng D."/>
            <person name="Wang G."/>
            <person name="Xiao Y."/>
        </authorList>
    </citation>
    <scope>NUCLEOTIDE SEQUENCE [LARGE SCALE GENOMIC DNA]</scope>
    <source>
        <strain evidence="4 5">36-1</strain>
    </source>
</reference>
<dbReference type="Pfam" id="PF00172">
    <property type="entry name" value="Zn_clus"/>
    <property type="match status" value="1"/>
</dbReference>
<dbReference type="InterPro" id="IPR036864">
    <property type="entry name" value="Zn2-C6_fun-type_DNA-bd_sf"/>
</dbReference>
<dbReference type="Pfam" id="PF04082">
    <property type="entry name" value="Fungal_trans"/>
    <property type="match status" value="1"/>
</dbReference>
<evidence type="ECO:0000256" key="1">
    <source>
        <dbReference type="ARBA" id="ARBA00022723"/>
    </source>
</evidence>
<dbReference type="GO" id="GO:0000981">
    <property type="term" value="F:DNA-binding transcription factor activity, RNA polymerase II-specific"/>
    <property type="evidence" value="ECO:0007669"/>
    <property type="project" value="InterPro"/>
</dbReference>
<accession>A0A2U3EAR4</accession>
<dbReference type="GO" id="GO:0006351">
    <property type="term" value="P:DNA-templated transcription"/>
    <property type="evidence" value="ECO:0007669"/>
    <property type="project" value="InterPro"/>
</dbReference>
<dbReference type="CDD" id="cd12148">
    <property type="entry name" value="fungal_TF_MHR"/>
    <property type="match status" value="1"/>
</dbReference>
<dbReference type="InterPro" id="IPR001138">
    <property type="entry name" value="Zn2Cys6_DnaBD"/>
</dbReference>
<feature type="domain" description="Zn(2)-C6 fungal-type" evidence="3">
    <location>
        <begin position="16"/>
        <end position="46"/>
    </location>
</feature>
<sequence>MANAMDRRSATRASLACLPCRTQHLKCDGAQPDCSRCKTLSKGCSYPESRRTGRYRARARSRTRQVASTIAARVLTPAYTSSSLFTGEGESPASVCPPTSLASVTEADGIMGDASLDLYYEYFHCGHPFILPKVALLAKLTTGPPSLQSLVRIMRHIGSSYGESATHKNIVPEVQDHAVVDGFVVQATLLFALVKSMCAERAASDALLATTISQAKHIGMHTKAFAEAVADSDPALAESWRRTWWMLYVTDLNFAVIRYDFKMLMFDSVHDVDLPCDDSEYASMDISRRTASFDDFKNREYALESPKFSSFAYLIDATRIFVASLRASTQYESIYKAEILCDDLEAAIVGWFVLLPTEKRELAVQPAMLDQLMFQAHMMMYTSLAYIHRPLSGLGYDPAEGLSSCGSPPPPLASTTTTGSAFNHKAHSHKLVQAVRKQNQCLILLPIGTAQLSPFLICMIACCTIAHLVACKSAFTPEEAEVARSRIRVCLGTLKHYEDVWPRAKKILRELRTIAQIIMRGHPTSPPVPAASDLLVEQDMVFANFFDREWLQALEGAS</sequence>
<dbReference type="CDD" id="cd00067">
    <property type="entry name" value="GAL4"/>
    <property type="match status" value="1"/>
</dbReference>
<dbReference type="AlphaFoldDB" id="A0A2U3EAR4"/>
<keyword evidence="1" id="KW-0479">Metal-binding</keyword>
<dbReference type="PANTHER" id="PTHR47431:SF4">
    <property type="entry name" value="ZN(II)2CYS6 TRANSCRIPTION FACTOR (EUROFUNG)"/>
    <property type="match status" value="1"/>
</dbReference>
<dbReference type="PROSITE" id="PS50048">
    <property type="entry name" value="ZN2_CY6_FUNGAL_2"/>
    <property type="match status" value="1"/>
</dbReference>
<name>A0A2U3EAR4_PURLI</name>
<keyword evidence="2" id="KW-0539">Nucleus</keyword>
<comment type="caution">
    <text evidence="4">The sequence shown here is derived from an EMBL/GenBank/DDBJ whole genome shotgun (WGS) entry which is preliminary data.</text>
</comment>
<gene>
    <name evidence="4" type="ORF">PCL_11693</name>
</gene>
<dbReference type="GO" id="GO:0008270">
    <property type="term" value="F:zinc ion binding"/>
    <property type="evidence" value="ECO:0007669"/>
    <property type="project" value="InterPro"/>
</dbReference>
<protein>
    <recommendedName>
        <fullName evidence="3">Zn(2)-C6 fungal-type domain-containing protein</fullName>
    </recommendedName>
</protein>
<evidence type="ECO:0000259" key="3">
    <source>
        <dbReference type="PROSITE" id="PS50048"/>
    </source>
</evidence>
<dbReference type="Proteomes" id="UP000245956">
    <property type="component" value="Unassembled WGS sequence"/>
</dbReference>
<evidence type="ECO:0000256" key="2">
    <source>
        <dbReference type="ARBA" id="ARBA00023242"/>
    </source>
</evidence>
<dbReference type="SUPFAM" id="SSF57701">
    <property type="entry name" value="Zn2/Cys6 DNA-binding domain"/>
    <property type="match status" value="1"/>
</dbReference>
<dbReference type="PANTHER" id="PTHR47431">
    <property type="entry name" value="ZN(II)2CYS6 TRANSCRIPTION FACTOR (EUROFUNG)-RELATED"/>
    <property type="match status" value="1"/>
</dbReference>
<organism evidence="4 5">
    <name type="scientific">Purpureocillium lilacinum</name>
    <name type="common">Paecilomyces lilacinus</name>
    <dbReference type="NCBI Taxonomy" id="33203"/>
    <lineage>
        <taxon>Eukaryota</taxon>
        <taxon>Fungi</taxon>
        <taxon>Dikarya</taxon>
        <taxon>Ascomycota</taxon>
        <taxon>Pezizomycotina</taxon>
        <taxon>Sordariomycetes</taxon>
        <taxon>Hypocreomycetidae</taxon>
        <taxon>Hypocreales</taxon>
        <taxon>Ophiocordycipitaceae</taxon>
        <taxon>Purpureocillium</taxon>
    </lineage>
</organism>
<evidence type="ECO:0000313" key="4">
    <source>
        <dbReference type="EMBL" id="PWI71599.1"/>
    </source>
</evidence>
<dbReference type="InterPro" id="IPR007219">
    <property type="entry name" value="XnlR_reg_dom"/>
</dbReference>